<reference evidence="2" key="1">
    <citation type="journal article" date="2015" name="Nature">
        <title>Complex archaea that bridge the gap between prokaryotes and eukaryotes.</title>
        <authorList>
            <person name="Spang A."/>
            <person name="Saw J.H."/>
            <person name="Jorgensen S.L."/>
            <person name="Zaremba-Niedzwiedzka K."/>
            <person name="Martijn J."/>
            <person name="Lind A.E."/>
            <person name="van Eijk R."/>
            <person name="Schleper C."/>
            <person name="Guy L."/>
            <person name="Ettema T.J."/>
        </authorList>
    </citation>
    <scope>NUCLEOTIDE SEQUENCE</scope>
</reference>
<evidence type="ECO:0000313" key="2">
    <source>
        <dbReference type="EMBL" id="KKN12552.1"/>
    </source>
</evidence>
<sequence length="137" mass="15418">MFAPECRRRPTKAIQAAVLKRQRHLCNACGRPFSECGSVEWDHWQALSLGGNNGPGNWQALGRPCHRTKSARDLGMKAKAERIARKLAGAWPKAARPLKGRGFDKRFIQPLIGRPYLKAQYIDGSGVERESKRRNPQ</sequence>
<dbReference type="AlphaFoldDB" id="A0A0F9NKM3"/>
<organism evidence="2">
    <name type="scientific">marine sediment metagenome</name>
    <dbReference type="NCBI Taxonomy" id="412755"/>
    <lineage>
        <taxon>unclassified sequences</taxon>
        <taxon>metagenomes</taxon>
        <taxon>ecological metagenomes</taxon>
    </lineage>
</organism>
<dbReference type="GO" id="GO:0008270">
    <property type="term" value="F:zinc ion binding"/>
    <property type="evidence" value="ECO:0007669"/>
    <property type="project" value="InterPro"/>
</dbReference>
<accession>A0A0F9NKM3</accession>
<proteinExistence type="predicted"/>
<dbReference type="GO" id="GO:0004519">
    <property type="term" value="F:endonuclease activity"/>
    <property type="evidence" value="ECO:0007669"/>
    <property type="project" value="InterPro"/>
</dbReference>
<dbReference type="InterPro" id="IPR002711">
    <property type="entry name" value="HNH"/>
</dbReference>
<gene>
    <name evidence="2" type="ORF">LCGC14_1015380</name>
</gene>
<dbReference type="EMBL" id="LAZR01004021">
    <property type="protein sequence ID" value="KKN12552.1"/>
    <property type="molecule type" value="Genomic_DNA"/>
</dbReference>
<name>A0A0F9NKM3_9ZZZZ</name>
<dbReference type="Pfam" id="PF01844">
    <property type="entry name" value="HNH"/>
    <property type="match status" value="1"/>
</dbReference>
<comment type="caution">
    <text evidence="2">The sequence shown here is derived from an EMBL/GenBank/DDBJ whole genome shotgun (WGS) entry which is preliminary data.</text>
</comment>
<dbReference type="Gene3D" id="1.10.30.50">
    <property type="match status" value="1"/>
</dbReference>
<evidence type="ECO:0000259" key="1">
    <source>
        <dbReference type="SMART" id="SM00507"/>
    </source>
</evidence>
<feature type="domain" description="HNH nuclease" evidence="1">
    <location>
        <begin position="13"/>
        <end position="67"/>
    </location>
</feature>
<dbReference type="CDD" id="cd00085">
    <property type="entry name" value="HNHc"/>
    <property type="match status" value="1"/>
</dbReference>
<dbReference type="InterPro" id="IPR003615">
    <property type="entry name" value="HNH_nuc"/>
</dbReference>
<dbReference type="SMART" id="SM00507">
    <property type="entry name" value="HNHc"/>
    <property type="match status" value="1"/>
</dbReference>
<protein>
    <recommendedName>
        <fullName evidence="1">HNH nuclease domain-containing protein</fullName>
    </recommendedName>
</protein>
<dbReference type="GO" id="GO:0003676">
    <property type="term" value="F:nucleic acid binding"/>
    <property type="evidence" value="ECO:0007669"/>
    <property type="project" value="InterPro"/>
</dbReference>